<evidence type="ECO:0000313" key="3">
    <source>
        <dbReference type="EMBL" id="KKQ44350.1"/>
    </source>
</evidence>
<dbReference type="GO" id="GO:0004175">
    <property type="term" value="F:endopeptidase activity"/>
    <property type="evidence" value="ECO:0007669"/>
    <property type="project" value="UniProtKB-ARBA"/>
</dbReference>
<keyword evidence="1" id="KW-0472">Membrane</keyword>
<keyword evidence="3" id="KW-0645">Protease</keyword>
<dbReference type="Proteomes" id="UP000034603">
    <property type="component" value="Unassembled WGS sequence"/>
</dbReference>
<keyword evidence="3" id="KW-0378">Hydrolase</keyword>
<gene>
    <name evidence="3" type="ORF">US62_C0027G0005</name>
</gene>
<organism evidence="3 4">
    <name type="scientific">Candidatus Woesebacteria bacterium GW2011_GWA1_37_8</name>
    <dbReference type="NCBI Taxonomy" id="1618546"/>
    <lineage>
        <taxon>Bacteria</taxon>
        <taxon>Candidatus Woeseibacteriota</taxon>
    </lineage>
</organism>
<dbReference type="AlphaFoldDB" id="A0A0G0I0A6"/>
<dbReference type="GO" id="GO:0006508">
    <property type="term" value="P:proteolysis"/>
    <property type="evidence" value="ECO:0007669"/>
    <property type="project" value="UniProtKB-KW"/>
</dbReference>
<feature type="transmembrane region" description="Helical" evidence="1">
    <location>
        <begin position="185"/>
        <end position="203"/>
    </location>
</feature>
<feature type="domain" description="CAAX prenyl protease 2/Lysostaphin resistance protein A-like" evidence="2">
    <location>
        <begin position="120"/>
        <end position="220"/>
    </location>
</feature>
<dbReference type="InterPro" id="IPR003675">
    <property type="entry name" value="Rce1/LyrA-like_dom"/>
</dbReference>
<accession>A0A0G0I0A6</accession>
<feature type="transmembrane region" description="Helical" evidence="1">
    <location>
        <begin position="155"/>
        <end position="179"/>
    </location>
</feature>
<comment type="caution">
    <text evidence="3">The sequence shown here is derived from an EMBL/GenBank/DDBJ whole genome shotgun (WGS) entry which is preliminary data.</text>
</comment>
<feature type="transmembrane region" description="Helical" evidence="1">
    <location>
        <begin position="21"/>
        <end position="37"/>
    </location>
</feature>
<dbReference type="EMBL" id="LBTR01000027">
    <property type="protein sequence ID" value="KKQ44350.1"/>
    <property type="molecule type" value="Genomic_DNA"/>
</dbReference>
<dbReference type="Pfam" id="PF02517">
    <property type="entry name" value="Rce1-like"/>
    <property type="match status" value="1"/>
</dbReference>
<proteinExistence type="predicted"/>
<keyword evidence="1" id="KW-0812">Transmembrane</keyword>
<evidence type="ECO:0000313" key="4">
    <source>
        <dbReference type="Proteomes" id="UP000034603"/>
    </source>
</evidence>
<sequence>MPKRKSKSHQSVDKTESIIKNVTSYVVYLFIVWGLYRSLFKLPNEIEELFVKPLIWLGPLVLILIKEKKGLSSLGLTLKNMFPAVYYSLLLGIFFAFEGFLINYLKYQGGDFSANIGENAFLIGLGLSFATAISEEISFRGYVFGRVRGVIKNEWVANILVSIVWALVHLPITIFWWKLTAGETIGYLILTTIFGVGSSFVYARTGNIISSILLHVVWQWPIVLFR</sequence>
<protein>
    <submittedName>
        <fullName evidence="3">CAAX amino terminal protease family protein</fullName>
    </submittedName>
</protein>
<dbReference type="GO" id="GO:0080120">
    <property type="term" value="P:CAAX-box protein maturation"/>
    <property type="evidence" value="ECO:0007669"/>
    <property type="project" value="UniProtKB-ARBA"/>
</dbReference>
<name>A0A0G0I0A6_9BACT</name>
<evidence type="ECO:0000259" key="2">
    <source>
        <dbReference type="Pfam" id="PF02517"/>
    </source>
</evidence>
<keyword evidence="1" id="KW-1133">Transmembrane helix</keyword>
<feature type="transmembrane region" description="Helical" evidence="1">
    <location>
        <begin position="85"/>
        <end position="104"/>
    </location>
</feature>
<reference evidence="3 4" key="1">
    <citation type="journal article" date="2015" name="Nature">
        <title>rRNA introns, odd ribosomes, and small enigmatic genomes across a large radiation of phyla.</title>
        <authorList>
            <person name="Brown C.T."/>
            <person name="Hug L.A."/>
            <person name="Thomas B.C."/>
            <person name="Sharon I."/>
            <person name="Castelle C.J."/>
            <person name="Singh A."/>
            <person name="Wilkins M.J."/>
            <person name="Williams K.H."/>
            <person name="Banfield J.F."/>
        </authorList>
    </citation>
    <scope>NUCLEOTIDE SEQUENCE [LARGE SCALE GENOMIC DNA]</scope>
</reference>
<evidence type="ECO:0000256" key="1">
    <source>
        <dbReference type="SAM" id="Phobius"/>
    </source>
</evidence>